<gene>
    <name evidence="1" type="ORF">DMP06_11000</name>
</gene>
<proteinExistence type="predicted"/>
<dbReference type="EMBL" id="QIBX01000030">
    <property type="protein sequence ID" value="RNL37339.1"/>
    <property type="molecule type" value="Genomic_DNA"/>
</dbReference>
<evidence type="ECO:0000313" key="2">
    <source>
        <dbReference type="Proteomes" id="UP000269591"/>
    </source>
</evidence>
<accession>A0A3N0ARY8</accession>
<dbReference type="Proteomes" id="UP000269591">
    <property type="component" value="Unassembled WGS sequence"/>
</dbReference>
<protein>
    <submittedName>
        <fullName evidence="1">Uncharacterized protein</fullName>
    </submittedName>
</protein>
<keyword evidence="2" id="KW-1185">Reference proteome</keyword>
<comment type="caution">
    <text evidence="1">The sequence shown here is derived from an EMBL/GenBank/DDBJ whole genome shotgun (WGS) entry which is preliminary data.</text>
</comment>
<reference evidence="2" key="1">
    <citation type="submission" date="2018-05" db="EMBL/GenBank/DDBJ databases">
        <title>Genome Sequencing of selected type strains of the family Eggerthellaceae.</title>
        <authorList>
            <person name="Danylec N."/>
            <person name="Stoll D.A."/>
            <person name="Doetsch A."/>
            <person name="Huch M."/>
        </authorList>
    </citation>
    <scope>NUCLEOTIDE SEQUENCE [LARGE SCALE GENOMIC DNA]</scope>
    <source>
        <strain evidence="2">DSM 24851</strain>
    </source>
</reference>
<name>A0A3N0ARY8_9ACTN</name>
<evidence type="ECO:0000313" key="1">
    <source>
        <dbReference type="EMBL" id="RNL37339.1"/>
    </source>
</evidence>
<dbReference type="AlphaFoldDB" id="A0A3N0ARY8"/>
<sequence length="61" mass="7165">MKFRQAHVPRMKFRQAHAPRIRRDKLLHAVGPHCSKACAARPSGKDQAQLWRMRPVRLIRP</sequence>
<organism evidence="1 2">
    <name type="scientific">Slackia equolifaciens</name>
    <dbReference type="NCBI Taxonomy" id="498718"/>
    <lineage>
        <taxon>Bacteria</taxon>
        <taxon>Bacillati</taxon>
        <taxon>Actinomycetota</taxon>
        <taxon>Coriobacteriia</taxon>
        <taxon>Eggerthellales</taxon>
        <taxon>Eggerthellaceae</taxon>
        <taxon>Slackia</taxon>
    </lineage>
</organism>